<dbReference type="SMART" id="SM00471">
    <property type="entry name" value="HDc"/>
    <property type="match status" value="1"/>
</dbReference>
<protein>
    <submittedName>
        <fullName evidence="4">dGTPase</fullName>
        <ecNumber evidence="4">3.1.5.1</ecNumber>
    </submittedName>
</protein>
<dbReference type="EC" id="3.1.5.1" evidence="4"/>
<dbReference type="InterPro" id="IPR026875">
    <property type="entry name" value="PHydrolase_assoc_dom"/>
</dbReference>
<dbReference type="SUPFAM" id="SSF109604">
    <property type="entry name" value="HD-domain/PDEase-like"/>
    <property type="match status" value="1"/>
</dbReference>
<sequence>MPDHSDPTALFSRLHALDTDEERRLSPSATPSRQAIRRKDEERPGYRQQFALDADRILHSRAYTRYIDKTQVFCLIDNDHITHRVLHVQLVARIARTIGRFLGLNEDLIEAIALGHDIGHPPFGHGGEVYLSRLCREHGLPPFQHNIQSVRFLDRLERKGRGWNLSLQTLEGILSHDGEIDSDSLSPAPLATFADFDRRLQAKEMDPGLELVPATLEGCVVRLADTIAYIGRDIEDAIILGLIRRDDIPASCRNSLGDTNGTIVYTLTTDIITASTVPAAGDRADDIIPAVGFSEEIALALQRLKAFNYERIYLAPQTRKDMPIIGACYAALFTAYLDGLQSGRRLPDQVDLMTDMDRSYLDSQPPAAMVRDYIAGMTDDFFLSQAAAIGCAIPEKR</sequence>
<dbReference type="Proteomes" id="UP000539642">
    <property type="component" value="Unassembled WGS sequence"/>
</dbReference>
<keyword evidence="5" id="KW-1185">Reference proteome</keyword>
<dbReference type="RefSeq" id="WP_183349554.1">
    <property type="nucleotide sequence ID" value="NZ_JACHEO010000005.1"/>
</dbReference>
<dbReference type="GO" id="GO:0008832">
    <property type="term" value="F:dGTPase activity"/>
    <property type="evidence" value="ECO:0007669"/>
    <property type="project" value="UniProtKB-EC"/>
</dbReference>
<dbReference type="InterPro" id="IPR051094">
    <property type="entry name" value="Diverse_Catalytic_Enzymes"/>
</dbReference>
<feature type="region of interest" description="Disordered" evidence="2">
    <location>
        <begin position="20"/>
        <end position="43"/>
    </location>
</feature>
<gene>
    <name evidence="4" type="ORF">HNQ81_001350</name>
</gene>
<dbReference type="Pfam" id="PF01966">
    <property type="entry name" value="HD"/>
    <property type="match status" value="1"/>
</dbReference>
<dbReference type="PANTHER" id="PTHR35795:SF1">
    <property type="entry name" value="BIS(5'-NUCLEOSYL)-TETRAPHOSPHATASE, SYMMETRICAL"/>
    <property type="match status" value="1"/>
</dbReference>
<comment type="caution">
    <text evidence="4">The sequence shown here is derived from an EMBL/GenBank/DDBJ whole genome shotgun (WGS) entry which is preliminary data.</text>
</comment>
<evidence type="ECO:0000256" key="1">
    <source>
        <dbReference type="ARBA" id="ARBA00022801"/>
    </source>
</evidence>
<proteinExistence type="predicted"/>
<dbReference type="CDD" id="cd00077">
    <property type="entry name" value="HDc"/>
    <property type="match status" value="1"/>
</dbReference>
<dbReference type="AlphaFoldDB" id="A0A840V1P2"/>
<dbReference type="Pfam" id="PF13286">
    <property type="entry name" value="HD_assoc"/>
    <property type="match status" value="1"/>
</dbReference>
<evidence type="ECO:0000259" key="3">
    <source>
        <dbReference type="PROSITE" id="PS51831"/>
    </source>
</evidence>
<reference evidence="4 5" key="1">
    <citation type="submission" date="2020-08" db="EMBL/GenBank/DDBJ databases">
        <title>Genomic Encyclopedia of Type Strains, Phase IV (KMG-IV): sequencing the most valuable type-strain genomes for metagenomic binning, comparative biology and taxonomic classification.</title>
        <authorList>
            <person name="Goeker M."/>
        </authorList>
    </citation>
    <scope>NUCLEOTIDE SEQUENCE [LARGE SCALE GENOMIC DNA]</scope>
    <source>
        <strain evidence="4 5">DSM 28570</strain>
    </source>
</reference>
<dbReference type="EMBL" id="JACHEO010000005">
    <property type="protein sequence ID" value="MBB5347629.1"/>
    <property type="molecule type" value="Genomic_DNA"/>
</dbReference>
<dbReference type="InterPro" id="IPR006674">
    <property type="entry name" value="HD_domain"/>
</dbReference>
<name>A0A840V1P2_9BACT</name>
<evidence type="ECO:0000313" key="4">
    <source>
        <dbReference type="EMBL" id="MBB5347629.1"/>
    </source>
</evidence>
<organism evidence="4 5">
    <name type="scientific">Desulfoprunum benzoelyticum</name>
    <dbReference type="NCBI Taxonomy" id="1506996"/>
    <lineage>
        <taxon>Bacteria</taxon>
        <taxon>Pseudomonadati</taxon>
        <taxon>Thermodesulfobacteriota</taxon>
        <taxon>Desulfobulbia</taxon>
        <taxon>Desulfobulbales</taxon>
        <taxon>Desulfobulbaceae</taxon>
        <taxon>Desulfoprunum</taxon>
    </lineage>
</organism>
<evidence type="ECO:0000313" key="5">
    <source>
        <dbReference type="Proteomes" id="UP000539642"/>
    </source>
</evidence>
<dbReference type="Gene3D" id="1.10.3210.10">
    <property type="entry name" value="Hypothetical protein af1432"/>
    <property type="match status" value="1"/>
</dbReference>
<accession>A0A840V1P2</accession>
<dbReference type="PANTHER" id="PTHR35795">
    <property type="entry name" value="SLR1885 PROTEIN"/>
    <property type="match status" value="1"/>
</dbReference>
<feature type="domain" description="HD" evidence="3">
    <location>
        <begin position="84"/>
        <end position="230"/>
    </location>
</feature>
<dbReference type="PROSITE" id="PS51831">
    <property type="entry name" value="HD"/>
    <property type="match status" value="1"/>
</dbReference>
<keyword evidence="1 4" id="KW-0378">Hydrolase</keyword>
<evidence type="ECO:0000256" key="2">
    <source>
        <dbReference type="SAM" id="MobiDB-lite"/>
    </source>
</evidence>
<dbReference type="InterPro" id="IPR003607">
    <property type="entry name" value="HD/PDEase_dom"/>
</dbReference>